<reference evidence="2" key="1">
    <citation type="submission" date="2023-07" db="EMBL/GenBank/DDBJ databases">
        <authorList>
            <person name="Yue Y."/>
        </authorList>
    </citation>
    <scope>NUCLEOTIDE SEQUENCE [LARGE SCALE GENOMIC DNA]</scope>
    <source>
        <strain evidence="2">D23</strain>
    </source>
</reference>
<dbReference type="Proteomes" id="UP001198901">
    <property type="component" value="Unassembled WGS sequence"/>
</dbReference>
<protein>
    <submittedName>
        <fullName evidence="1">WG repeat-containing protein</fullName>
    </submittedName>
</protein>
<evidence type="ECO:0000313" key="2">
    <source>
        <dbReference type="Proteomes" id="UP001198901"/>
    </source>
</evidence>
<organism evidence="1 2">
    <name type="scientific">Winogradskyella alexanderae</name>
    <dbReference type="NCBI Taxonomy" id="2877123"/>
    <lineage>
        <taxon>Bacteria</taxon>
        <taxon>Pseudomonadati</taxon>
        <taxon>Bacteroidota</taxon>
        <taxon>Flavobacteriia</taxon>
        <taxon>Flavobacteriales</taxon>
        <taxon>Flavobacteriaceae</taxon>
        <taxon>Winogradskyella</taxon>
    </lineage>
</organism>
<dbReference type="InterPro" id="IPR032774">
    <property type="entry name" value="WG_beta_rep"/>
</dbReference>
<dbReference type="Pfam" id="PF14903">
    <property type="entry name" value="WG_beta_rep"/>
    <property type="match status" value="2"/>
</dbReference>
<name>A0ABS7XTP8_9FLAO</name>
<proteinExistence type="predicted"/>
<gene>
    <name evidence="1" type="ORF">LBU54_12400</name>
</gene>
<dbReference type="EMBL" id="JAIUJR010000008">
    <property type="protein sequence ID" value="MCA0133390.1"/>
    <property type="molecule type" value="Genomic_DNA"/>
</dbReference>
<sequence length="204" mass="23667">MRKLVCLAVLFFIVPFALFSQNLSNLEFISPFHDGVAAIKKGERWAFVNNQGELVVDFRNDFVLSNINKKEYPIFNSDRCLIHKKKDGILYYGYIDKKGNEVIEPEFLNATPFTNGLAIVLKLYKDVLGTNDVLDKKMIDYNYMEVAIDMNGDIVHYFTEKPVHITLSRDFLRKPPLIKTKFIAENLIATMNKDKTWSIKKYKL</sequence>
<dbReference type="RefSeq" id="WP_224530230.1">
    <property type="nucleotide sequence ID" value="NZ_JAIUJR010000008.1"/>
</dbReference>
<keyword evidence="2" id="KW-1185">Reference proteome</keyword>
<evidence type="ECO:0000313" key="1">
    <source>
        <dbReference type="EMBL" id="MCA0133390.1"/>
    </source>
</evidence>
<accession>A0ABS7XTP8</accession>
<comment type="caution">
    <text evidence="1">The sequence shown here is derived from an EMBL/GenBank/DDBJ whole genome shotgun (WGS) entry which is preliminary data.</text>
</comment>